<organism evidence="3 4">
    <name type="scientific">Zancudomyces culisetae</name>
    <name type="common">Gut fungus</name>
    <name type="synonym">Smittium culisetae</name>
    <dbReference type="NCBI Taxonomy" id="1213189"/>
    <lineage>
        <taxon>Eukaryota</taxon>
        <taxon>Fungi</taxon>
        <taxon>Fungi incertae sedis</taxon>
        <taxon>Zoopagomycota</taxon>
        <taxon>Kickxellomycotina</taxon>
        <taxon>Harpellomycetes</taxon>
        <taxon>Harpellales</taxon>
        <taxon>Legeriomycetaceae</taxon>
        <taxon>Zancudomyces</taxon>
    </lineage>
</organism>
<dbReference type="InterPro" id="IPR016656">
    <property type="entry name" value="TFIIE-bsu"/>
</dbReference>
<feature type="domain" description="Transcription initiation factor IIE subunit beta E-tether" evidence="2">
    <location>
        <begin position="152"/>
        <end position="182"/>
    </location>
</feature>
<dbReference type="InterPro" id="IPR040501">
    <property type="entry name" value="TFA2_Winged_2"/>
</dbReference>
<dbReference type="EMBL" id="LSSK01000465">
    <property type="protein sequence ID" value="OMH83260.1"/>
    <property type="molecule type" value="Genomic_DNA"/>
</dbReference>
<dbReference type="InterPro" id="IPR054600">
    <property type="entry name" value="TFA2_E-tether"/>
</dbReference>
<dbReference type="AlphaFoldDB" id="A0A1R1PQL4"/>
<proteinExistence type="predicted"/>
<dbReference type="OrthoDB" id="3907302at2759"/>
<dbReference type="PANTHER" id="PTHR12716">
    <property type="entry name" value="TRANSCRIPTION INITIATION FACTOR IIE, BETA SUBUNIT"/>
    <property type="match status" value="1"/>
</dbReference>
<keyword evidence="3" id="KW-0648">Protein biosynthesis</keyword>
<evidence type="ECO:0000259" key="1">
    <source>
        <dbReference type="Pfam" id="PF18121"/>
    </source>
</evidence>
<dbReference type="GO" id="GO:0003743">
    <property type="term" value="F:translation initiation factor activity"/>
    <property type="evidence" value="ECO:0007669"/>
    <property type="project" value="UniProtKB-KW"/>
</dbReference>
<dbReference type="GO" id="GO:0001097">
    <property type="term" value="F:TFIIH-class transcription factor complex binding"/>
    <property type="evidence" value="ECO:0007669"/>
    <property type="project" value="TreeGrafter"/>
</dbReference>
<evidence type="ECO:0000313" key="4">
    <source>
        <dbReference type="Proteomes" id="UP000188320"/>
    </source>
</evidence>
<evidence type="ECO:0000259" key="2">
    <source>
        <dbReference type="Pfam" id="PF22254"/>
    </source>
</evidence>
<name>A0A1R1PQL4_ZANCU</name>
<comment type="caution">
    <text evidence="3">The sequence shown here is derived from an EMBL/GenBank/DDBJ whole genome shotgun (WGS) entry which is preliminary data.</text>
</comment>
<dbReference type="GO" id="GO:0006367">
    <property type="term" value="P:transcription initiation at RNA polymerase II promoter"/>
    <property type="evidence" value="ECO:0007669"/>
    <property type="project" value="InterPro"/>
</dbReference>
<evidence type="ECO:0000313" key="3">
    <source>
        <dbReference type="EMBL" id="OMH83260.1"/>
    </source>
</evidence>
<accession>A0A1R1PQL4</accession>
<dbReference type="PANTHER" id="PTHR12716:SF8">
    <property type="entry name" value="TRANSCRIPTION INITIATION FACTOR IIE SUBUNIT BETA"/>
    <property type="match status" value="1"/>
</dbReference>
<sequence length="226" mass="25978">MSSLLKKHEEFKKTIARQEVYGKPVVNSISSALAAQNNEKVSQSRHVLDIDKDGAIFKEVTNNSKIIYNEANKTFEYKPEFGIRNKDELLHMLEKNQGRGGISVRELKDSYIDISKAIQELKQDKKILTMDNKDGTPRVLFCNTDSENSKLSIDQEFKDIWTTLRVPDETDLEFEMNKAGLKQMEVFRTKSATDADAPREMKKSRKFKITNTHLEGIDLTQDYVPK</sequence>
<gene>
    <name evidence="3" type="ORF">AX774_g3230</name>
</gene>
<dbReference type="GO" id="GO:0005673">
    <property type="term" value="C:transcription factor TFIIE complex"/>
    <property type="evidence" value="ECO:0007669"/>
    <property type="project" value="InterPro"/>
</dbReference>
<reference evidence="4" key="1">
    <citation type="submission" date="2017-01" db="EMBL/GenBank/DDBJ databases">
        <authorList>
            <person name="Wang Y."/>
            <person name="White M."/>
            <person name="Kvist S."/>
            <person name="Moncalvo J.-M."/>
        </authorList>
    </citation>
    <scope>NUCLEOTIDE SEQUENCE [LARGE SCALE GENOMIC DNA]</scope>
    <source>
        <strain evidence="4">COL-18-3</strain>
    </source>
</reference>
<dbReference type="Pfam" id="PF22254">
    <property type="entry name" value="TFA2_E-tether"/>
    <property type="match status" value="1"/>
</dbReference>
<dbReference type="Proteomes" id="UP000188320">
    <property type="component" value="Unassembled WGS sequence"/>
</dbReference>
<keyword evidence="4" id="KW-1185">Reference proteome</keyword>
<dbReference type="Pfam" id="PF18121">
    <property type="entry name" value="TFA2_Winged_2"/>
    <property type="match status" value="1"/>
</dbReference>
<keyword evidence="3" id="KW-0396">Initiation factor</keyword>
<feature type="domain" description="TFA2 Winged helix" evidence="1">
    <location>
        <begin position="84"/>
        <end position="143"/>
    </location>
</feature>
<protein>
    <submittedName>
        <fullName evidence="3">Transcription initiation factor IIE subunit beta</fullName>
    </submittedName>
</protein>